<evidence type="ECO:0000313" key="2">
    <source>
        <dbReference type="EMBL" id="NGM23154.1"/>
    </source>
</evidence>
<organism evidence="2 3">
    <name type="scientific">Falsiroseomonas algicola</name>
    <dbReference type="NCBI Taxonomy" id="2716930"/>
    <lineage>
        <taxon>Bacteria</taxon>
        <taxon>Pseudomonadati</taxon>
        <taxon>Pseudomonadota</taxon>
        <taxon>Alphaproteobacteria</taxon>
        <taxon>Acetobacterales</taxon>
        <taxon>Roseomonadaceae</taxon>
        <taxon>Falsiroseomonas</taxon>
    </lineage>
</organism>
<keyword evidence="3" id="KW-1185">Reference proteome</keyword>
<name>A0A6M1LUL4_9PROT</name>
<dbReference type="AlphaFoldDB" id="A0A6M1LUL4"/>
<dbReference type="EMBL" id="JAAIKB010000013">
    <property type="protein sequence ID" value="NGM23154.1"/>
    <property type="molecule type" value="Genomic_DNA"/>
</dbReference>
<keyword evidence="1" id="KW-0732">Signal</keyword>
<accession>A0A6M1LUL4</accession>
<evidence type="ECO:0000313" key="3">
    <source>
        <dbReference type="Proteomes" id="UP000475385"/>
    </source>
</evidence>
<feature type="signal peptide" evidence="1">
    <location>
        <begin position="1"/>
        <end position="26"/>
    </location>
</feature>
<evidence type="ECO:0000256" key="1">
    <source>
        <dbReference type="SAM" id="SignalP"/>
    </source>
</evidence>
<proteinExistence type="predicted"/>
<dbReference type="Proteomes" id="UP000475385">
    <property type="component" value="Unassembled WGS sequence"/>
</dbReference>
<feature type="chain" id="PRO_5026662867" evidence="1">
    <location>
        <begin position="27"/>
        <end position="402"/>
    </location>
</feature>
<comment type="caution">
    <text evidence="2">The sequence shown here is derived from an EMBL/GenBank/DDBJ whole genome shotgun (WGS) entry which is preliminary data.</text>
</comment>
<reference evidence="2 3" key="2">
    <citation type="submission" date="2020-03" db="EMBL/GenBank/DDBJ databases">
        <title>Roseomonas stagni sp. nov., isolated from pond water in Japan.</title>
        <authorList>
            <person name="Furuhata K."/>
            <person name="Miyamoto H."/>
            <person name="Goto K."/>
        </authorList>
    </citation>
    <scope>NUCLEOTIDE SEQUENCE [LARGE SCALE GENOMIC DNA]</scope>
    <source>
        <strain evidence="2 3">PeD5</strain>
    </source>
</reference>
<dbReference type="RefSeq" id="WP_164697070.1">
    <property type="nucleotide sequence ID" value="NZ_JAAIKB010000013.1"/>
</dbReference>
<protein>
    <submittedName>
        <fullName evidence="2">Uncharacterized protein</fullName>
    </submittedName>
</protein>
<reference evidence="2 3" key="1">
    <citation type="submission" date="2020-02" db="EMBL/GenBank/DDBJ databases">
        <authorList>
            <person name="Kim H.M."/>
            <person name="Jeon C.O."/>
        </authorList>
    </citation>
    <scope>NUCLEOTIDE SEQUENCE [LARGE SCALE GENOMIC DNA]</scope>
    <source>
        <strain evidence="2 3">PeD5</strain>
    </source>
</reference>
<gene>
    <name evidence="2" type="ORF">G3576_24285</name>
</gene>
<sequence>MRPIRAIRRACALAVIGLAIAGGAMAQQQPAQQAPNREITLQNETDLVLQNFYLFAPNSQDRGQDRLGRDTVPQGATFRLRLGRIQNCTWDTVAIFQDGSEDVRRRVDICRTQRLIYGDPALPTLEAEIANRSDTVLRELYAAPARPEPRAEDAWGPDRLGAGVIDANATFRLRMRTRDCAFDLRAVYADDREEVKQGLDLCANRTVAFDRSGIPRPPTQSVALVNRHLATVQEVYVSPSSDSDWGPDRLGAATLPQGQETVVQMEGGCEADIRIVFPNGGAEEAREVNICEQPRIVLAPGWVVQRIEETPAPATTPTPSPGSFRLRNAGPLPVVEVYAGAPGAPRGTDRLGADVVPVGDAVDLPGLEGGVCTGDLVVVFRDGREVSRPGIDLCRGEEIEVR</sequence>